<dbReference type="InterPro" id="IPR004556">
    <property type="entry name" value="HemK-like"/>
</dbReference>
<comment type="catalytic activity">
    <reaction evidence="4 5">
        <text>L-glutaminyl-[peptide chain release factor] + S-adenosyl-L-methionine = N(5)-methyl-L-glutaminyl-[peptide chain release factor] + S-adenosyl-L-homocysteine + H(+)</text>
        <dbReference type="Rhea" id="RHEA:42896"/>
        <dbReference type="Rhea" id="RHEA-COMP:10271"/>
        <dbReference type="Rhea" id="RHEA-COMP:10272"/>
        <dbReference type="ChEBI" id="CHEBI:15378"/>
        <dbReference type="ChEBI" id="CHEBI:30011"/>
        <dbReference type="ChEBI" id="CHEBI:57856"/>
        <dbReference type="ChEBI" id="CHEBI:59789"/>
        <dbReference type="ChEBI" id="CHEBI:61891"/>
        <dbReference type="EC" id="2.1.1.297"/>
    </reaction>
</comment>
<dbReference type="Gene3D" id="3.40.50.150">
    <property type="entry name" value="Vaccinia Virus protein VP39"/>
    <property type="match status" value="1"/>
</dbReference>
<dbReference type="Gene3D" id="1.10.8.10">
    <property type="entry name" value="DNA helicase RuvA subunit, C-terminal domain"/>
    <property type="match status" value="1"/>
</dbReference>
<keyword evidence="9" id="KW-1185">Reference proteome</keyword>
<dbReference type="EMBL" id="JAVRIF010000001">
    <property type="protein sequence ID" value="MDT0602301.1"/>
    <property type="molecule type" value="Genomic_DNA"/>
</dbReference>
<feature type="binding site" evidence="5">
    <location>
        <position position="191"/>
    </location>
    <ligand>
        <name>S-adenosyl-L-methionine</name>
        <dbReference type="ChEBI" id="CHEBI:59789"/>
    </ligand>
</feature>
<feature type="binding site" evidence="5">
    <location>
        <begin position="191"/>
        <end position="194"/>
    </location>
    <ligand>
        <name>substrate</name>
    </ligand>
</feature>
<dbReference type="GO" id="GO:0102559">
    <property type="term" value="F:peptide chain release factor N(5)-glutamine methyltransferase activity"/>
    <property type="evidence" value="ECO:0007669"/>
    <property type="project" value="UniProtKB-EC"/>
</dbReference>
<evidence type="ECO:0000256" key="3">
    <source>
        <dbReference type="ARBA" id="ARBA00022691"/>
    </source>
</evidence>
<dbReference type="NCBIfam" id="TIGR03534">
    <property type="entry name" value="RF_mod_PrmC"/>
    <property type="match status" value="1"/>
</dbReference>
<dbReference type="Proteomes" id="UP001266357">
    <property type="component" value="Unassembled WGS sequence"/>
</dbReference>
<comment type="caution">
    <text evidence="8">The sequence shown here is derived from an EMBL/GenBank/DDBJ whole genome shotgun (WGS) entry which is preliminary data.</text>
</comment>
<proteinExistence type="inferred from homology"/>
<dbReference type="InterPro" id="IPR029063">
    <property type="entry name" value="SAM-dependent_MTases_sf"/>
</dbReference>
<dbReference type="NCBIfam" id="TIGR00536">
    <property type="entry name" value="hemK_fam"/>
    <property type="match status" value="1"/>
</dbReference>
<evidence type="ECO:0000259" key="6">
    <source>
        <dbReference type="Pfam" id="PF05175"/>
    </source>
</evidence>
<evidence type="ECO:0000256" key="2">
    <source>
        <dbReference type="ARBA" id="ARBA00022679"/>
    </source>
</evidence>
<dbReference type="InterPro" id="IPR040758">
    <property type="entry name" value="PrmC_N"/>
</dbReference>
<feature type="domain" description="Methyltransferase small" evidence="6">
    <location>
        <begin position="102"/>
        <end position="201"/>
    </location>
</feature>
<dbReference type="GO" id="GO:0032259">
    <property type="term" value="P:methylation"/>
    <property type="evidence" value="ECO:0007669"/>
    <property type="project" value="UniProtKB-KW"/>
</dbReference>
<dbReference type="EC" id="2.1.1.297" evidence="5"/>
<dbReference type="CDD" id="cd02440">
    <property type="entry name" value="AdoMet_MTases"/>
    <property type="match status" value="1"/>
</dbReference>
<comment type="function">
    <text evidence="5">Methylates the class 1 translation termination release factors RF1/PrfA and RF2/PrfB on the glutamine residue of the universally conserved GGQ motif.</text>
</comment>
<dbReference type="InterPro" id="IPR007848">
    <property type="entry name" value="Small_mtfrase_dom"/>
</dbReference>
<feature type="domain" description="Release factor glutamine methyltransferase N-terminal" evidence="7">
    <location>
        <begin position="13"/>
        <end position="80"/>
    </location>
</feature>
<dbReference type="InterPro" id="IPR050320">
    <property type="entry name" value="N5-glutamine_MTase"/>
</dbReference>
<feature type="binding site" evidence="5">
    <location>
        <position position="175"/>
    </location>
    <ligand>
        <name>S-adenosyl-L-methionine</name>
        <dbReference type="ChEBI" id="CHEBI:59789"/>
    </ligand>
</feature>
<comment type="similarity">
    <text evidence="5">Belongs to the protein N5-glutamine methyltransferase family. PrmC subfamily.</text>
</comment>
<dbReference type="PANTHER" id="PTHR18895">
    <property type="entry name" value="HEMK METHYLTRANSFERASE"/>
    <property type="match status" value="1"/>
</dbReference>
<evidence type="ECO:0000313" key="9">
    <source>
        <dbReference type="Proteomes" id="UP001266357"/>
    </source>
</evidence>
<keyword evidence="3 5" id="KW-0949">S-adenosyl-L-methionine</keyword>
<dbReference type="Pfam" id="PF05175">
    <property type="entry name" value="MTS"/>
    <property type="match status" value="1"/>
</dbReference>
<organism evidence="8 9">
    <name type="scientific">Thalassotalea castellviae</name>
    <dbReference type="NCBI Taxonomy" id="3075612"/>
    <lineage>
        <taxon>Bacteria</taxon>
        <taxon>Pseudomonadati</taxon>
        <taxon>Pseudomonadota</taxon>
        <taxon>Gammaproteobacteria</taxon>
        <taxon>Alteromonadales</taxon>
        <taxon>Colwelliaceae</taxon>
        <taxon>Thalassotalea</taxon>
    </lineage>
</organism>
<accession>A0ABU2ZWJ9</accession>
<dbReference type="HAMAP" id="MF_02126">
    <property type="entry name" value="RF_methyltr_PrmC"/>
    <property type="match status" value="1"/>
</dbReference>
<gene>
    <name evidence="5 8" type="primary">prmC</name>
    <name evidence="8" type="ORF">RM573_01720</name>
</gene>
<sequence length="287" mass="32518">MPFSASDSIFLLVKNGAQVLAPLSDSAKLDVRLLISHVINKPLSYLLTWPDKQLSLQEFQQFVTLFEQRRAGKPIAYILGYKEFWSLKFQVAPSTLIPRPDTEVLVETVLNNHTDPMLHCLDLGTGTGAIALALASERENWQIDAVDFQNEAVALAKSNAQHLGLSRVKIFQSDWFSNVTNEKRFDLIVSNPPYIDELDEHLAQGDVRFEPKSALVAEDQGFADIEHIIKNSIAFLNDNAFLYFEHGFKQAKKIHELFLQNGFSEIETVKDYNGNERVTYACYKSHQ</sequence>
<dbReference type="SUPFAM" id="SSF53335">
    <property type="entry name" value="S-adenosyl-L-methionine-dependent methyltransferases"/>
    <property type="match status" value="1"/>
</dbReference>
<evidence type="ECO:0000313" key="8">
    <source>
        <dbReference type="EMBL" id="MDT0602301.1"/>
    </source>
</evidence>
<evidence type="ECO:0000259" key="7">
    <source>
        <dbReference type="Pfam" id="PF17827"/>
    </source>
</evidence>
<evidence type="ECO:0000256" key="4">
    <source>
        <dbReference type="ARBA" id="ARBA00048391"/>
    </source>
</evidence>
<feature type="binding site" evidence="5">
    <location>
        <position position="147"/>
    </location>
    <ligand>
        <name>S-adenosyl-L-methionine</name>
        <dbReference type="ChEBI" id="CHEBI:59789"/>
    </ligand>
</feature>
<dbReference type="PROSITE" id="PS00092">
    <property type="entry name" value="N6_MTASE"/>
    <property type="match status" value="1"/>
</dbReference>
<keyword evidence="2 5" id="KW-0808">Transferase</keyword>
<dbReference type="Pfam" id="PF17827">
    <property type="entry name" value="PrmC_N"/>
    <property type="match status" value="1"/>
</dbReference>
<evidence type="ECO:0000256" key="5">
    <source>
        <dbReference type="HAMAP-Rule" id="MF_02126"/>
    </source>
</evidence>
<protein>
    <recommendedName>
        <fullName evidence="5">Release factor glutamine methyltransferase</fullName>
        <shortName evidence="5">RF MTase</shortName>
        <ecNumber evidence="5">2.1.1.297</ecNumber>
    </recommendedName>
    <alternativeName>
        <fullName evidence="5">N5-glutamine methyltransferase PrmC</fullName>
    </alternativeName>
    <alternativeName>
        <fullName evidence="5">Protein-(glutamine-N5) MTase PrmC</fullName>
    </alternativeName>
    <alternativeName>
        <fullName evidence="5">Protein-glutamine N-methyltransferase PrmC</fullName>
    </alternativeName>
</protein>
<dbReference type="InterPro" id="IPR002052">
    <property type="entry name" value="DNA_methylase_N6_adenine_CS"/>
</dbReference>
<evidence type="ECO:0000256" key="1">
    <source>
        <dbReference type="ARBA" id="ARBA00022603"/>
    </source>
</evidence>
<reference evidence="8 9" key="1">
    <citation type="submission" date="2023-09" db="EMBL/GenBank/DDBJ databases">
        <authorList>
            <person name="Rey-Velasco X."/>
        </authorList>
    </citation>
    <scope>NUCLEOTIDE SEQUENCE [LARGE SCALE GENOMIC DNA]</scope>
    <source>
        <strain evidence="8 9">W431</strain>
    </source>
</reference>
<dbReference type="InterPro" id="IPR019874">
    <property type="entry name" value="RF_methyltr_PrmC"/>
</dbReference>
<feature type="binding site" evidence="5">
    <location>
        <begin position="124"/>
        <end position="128"/>
    </location>
    <ligand>
        <name>S-adenosyl-L-methionine</name>
        <dbReference type="ChEBI" id="CHEBI:59789"/>
    </ligand>
</feature>
<name>A0ABU2ZWJ9_9GAMM</name>
<dbReference type="PANTHER" id="PTHR18895:SF74">
    <property type="entry name" value="MTRF1L RELEASE FACTOR GLUTAMINE METHYLTRANSFERASE"/>
    <property type="match status" value="1"/>
</dbReference>
<dbReference type="RefSeq" id="WP_311577407.1">
    <property type="nucleotide sequence ID" value="NZ_JAVRIF010000001.1"/>
</dbReference>
<keyword evidence="1 5" id="KW-0489">Methyltransferase</keyword>